<dbReference type="Gene3D" id="3.40.570.10">
    <property type="entry name" value="Extracellular Endonuclease, subunit A"/>
    <property type="match status" value="1"/>
</dbReference>
<dbReference type="Proteomes" id="UP000676511">
    <property type="component" value="Chromosome"/>
</dbReference>
<proteinExistence type="predicted"/>
<organism evidence="1 4">
    <name type="scientific">Streptococcus lactarius</name>
    <dbReference type="NCBI Taxonomy" id="684066"/>
    <lineage>
        <taxon>Bacteria</taxon>
        <taxon>Bacillati</taxon>
        <taxon>Bacillota</taxon>
        <taxon>Bacilli</taxon>
        <taxon>Lactobacillales</taxon>
        <taxon>Streptococcaceae</taxon>
        <taxon>Streptococcus</taxon>
    </lineage>
</organism>
<protein>
    <submittedName>
        <fullName evidence="2">DNA-entry nuclease</fullName>
    </submittedName>
</protein>
<dbReference type="AlphaFoldDB" id="A0A9X1BBW5"/>
<dbReference type="EMBL" id="MRXX01000003">
    <property type="protein sequence ID" value="MBK4779102.1"/>
    <property type="molecule type" value="Genomic_DNA"/>
</dbReference>
<evidence type="ECO:0000313" key="3">
    <source>
        <dbReference type="Proteomes" id="UP000676511"/>
    </source>
</evidence>
<evidence type="ECO:0000313" key="4">
    <source>
        <dbReference type="Proteomes" id="UP001138780"/>
    </source>
</evidence>
<accession>A0A9X1BBW5</accession>
<dbReference type="RefSeq" id="WP_200772229.1">
    <property type="nucleotide sequence ID" value="NZ_CP072329.1"/>
</dbReference>
<evidence type="ECO:0000313" key="1">
    <source>
        <dbReference type="EMBL" id="MBK4779102.1"/>
    </source>
</evidence>
<reference evidence="2 3" key="2">
    <citation type="submission" date="2021-03" db="EMBL/GenBank/DDBJ databases">
        <title>Human Oral Microbial Genomes.</title>
        <authorList>
            <person name="Johnston C.D."/>
            <person name="Chen T."/>
            <person name="Dewhirst F.E."/>
        </authorList>
    </citation>
    <scope>NUCLEOTIDE SEQUENCE [LARGE SCALE GENOMIC DNA]</scope>
    <source>
        <strain evidence="2 3">CCUG 66490</strain>
    </source>
</reference>
<dbReference type="Proteomes" id="UP001138780">
    <property type="component" value="Unassembled WGS sequence"/>
</dbReference>
<gene>
    <name evidence="1" type="ORF">BTU61_02670</name>
    <name evidence="2" type="ORF">J4854_03320</name>
</gene>
<keyword evidence="3" id="KW-1185">Reference proteome</keyword>
<sequence>MKKKFSMSEQEILDLIHISIDQLSKLVEVRVLYCTNIAECQNESNYFVVNNNISVIDLPDECETGYIVPHSLELGKRPKGATFYFNKNDYKDIKNQKESMDKKEKRPSLGKPAGWDKINKKDYEVYFHRGHIIAYSLGGDKEIKGHDYKALKSLFTQTAWSNMGKANKKKEDENKFSQWHFKKIIKDTLVTDSICMASRPIYRNKADVIPIGVHLQAVTKERSLFNVFLPNIDPNIVIDYKKCTFKPKK</sequence>
<reference evidence="1" key="1">
    <citation type="submission" date="2016-12" db="EMBL/GenBank/DDBJ databases">
        <title>Draft genome of Streptococcus lactarius CCUG 66490T type strain.</title>
        <authorList>
            <person name="Salva-Serra F."/>
            <person name="Engstrom-Jakobsson H."/>
            <person name="Thorell K."/>
            <person name="Gomila M."/>
            <person name="Gonzales-Siles L."/>
            <person name="Busquets A."/>
            <person name="Jaen-Luchoro D."/>
            <person name="Karlsson R."/>
            <person name="Kristiansson E."/>
            <person name="Moore E."/>
        </authorList>
    </citation>
    <scope>NUCLEOTIDE SEQUENCE</scope>
    <source>
        <strain evidence="1">CCUG 66490</strain>
    </source>
</reference>
<dbReference type="InterPro" id="IPR044929">
    <property type="entry name" value="DNA/RNA_non-sp_Endonuclease_sf"/>
</dbReference>
<evidence type="ECO:0000313" key="2">
    <source>
        <dbReference type="EMBL" id="QUB39482.1"/>
    </source>
</evidence>
<dbReference type="EMBL" id="CP072329">
    <property type="protein sequence ID" value="QUB39482.1"/>
    <property type="molecule type" value="Genomic_DNA"/>
</dbReference>
<name>A0A9X1BBW5_9STRE</name>